<evidence type="ECO:0000256" key="2">
    <source>
        <dbReference type="ARBA" id="ARBA00010565"/>
    </source>
</evidence>
<dbReference type="CDD" id="cd21694">
    <property type="entry name" value="GINS_B_Psf2"/>
    <property type="match status" value="1"/>
</dbReference>
<dbReference type="Gene3D" id="3.40.5.50">
    <property type="match status" value="1"/>
</dbReference>
<dbReference type="EMBL" id="ABEU02000024">
    <property type="status" value="NOT_ANNOTATED_CDS"/>
    <property type="molecule type" value="Genomic_DNA"/>
</dbReference>
<evidence type="ECO:0000259" key="7">
    <source>
        <dbReference type="Pfam" id="PF05916"/>
    </source>
</evidence>
<comment type="subunit">
    <text evidence="5">Component of the GINS complex.</text>
</comment>
<dbReference type="GO" id="GO:0000811">
    <property type="term" value="C:GINS complex"/>
    <property type="evidence" value="ECO:0000318"/>
    <property type="project" value="GO_Central"/>
</dbReference>
<name>A0A7I4CL67_PHYPA</name>
<accession>A0A7I4CL67</accession>
<dbReference type="EnsemblPlants" id="Pp3c24_19790V3.5">
    <property type="protein sequence ID" value="Pp3c24_19790V3.5"/>
    <property type="gene ID" value="Pp3c24_19790"/>
</dbReference>
<evidence type="ECO:0000259" key="8">
    <source>
        <dbReference type="Pfam" id="PF25005"/>
    </source>
</evidence>
<organism evidence="9 10">
    <name type="scientific">Physcomitrium patens</name>
    <name type="common">Spreading-leaved earth moss</name>
    <name type="synonym">Physcomitrella patens</name>
    <dbReference type="NCBI Taxonomy" id="3218"/>
    <lineage>
        <taxon>Eukaryota</taxon>
        <taxon>Viridiplantae</taxon>
        <taxon>Streptophyta</taxon>
        <taxon>Embryophyta</taxon>
        <taxon>Bryophyta</taxon>
        <taxon>Bryophytina</taxon>
        <taxon>Bryopsida</taxon>
        <taxon>Funariidae</taxon>
        <taxon>Funariales</taxon>
        <taxon>Funariaceae</taxon>
        <taxon>Physcomitrium</taxon>
    </lineage>
</organism>
<dbReference type="FunFam" id="1.20.58.1020:FF:000001">
    <property type="entry name" value="DNA replication complex GINS protein PSF2"/>
    <property type="match status" value="1"/>
</dbReference>
<reference evidence="9 10" key="2">
    <citation type="journal article" date="2018" name="Plant J.">
        <title>The Physcomitrella patens chromosome-scale assembly reveals moss genome structure and evolution.</title>
        <authorList>
            <person name="Lang D."/>
            <person name="Ullrich K.K."/>
            <person name="Murat F."/>
            <person name="Fuchs J."/>
            <person name="Jenkins J."/>
            <person name="Haas F.B."/>
            <person name="Piednoel M."/>
            <person name="Gundlach H."/>
            <person name="Van Bel M."/>
            <person name="Meyberg R."/>
            <person name="Vives C."/>
            <person name="Morata J."/>
            <person name="Symeonidi A."/>
            <person name="Hiss M."/>
            <person name="Muchero W."/>
            <person name="Kamisugi Y."/>
            <person name="Saleh O."/>
            <person name="Blanc G."/>
            <person name="Decker E.L."/>
            <person name="van Gessel N."/>
            <person name="Grimwood J."/>
            <person name="Hayes R.D."/>
            <person name="Graham S.W."/>
            <person name="Gunter L.E."/>
            <person name="McDaniel S.F."/>
            <person name="Hoernstein S.N.W."/>
            <person name="Larsson A."/>
            <person name="Li F.W."/>
            <person name="Perroud P.F."/>
            <person name="Phillips J."/>
            <person name="Ranjan P."/>
            <person name="Rokshar D.S."/>
            <person name="Rothfels C.J."/>
            <person name="Schneider L."/>
            <person name="Shu S."/>
            <person name="Stevenson D.W."/>
            <person name="Thummler F."/>
            <person name="Tillich M."/>
            <person name="Villarreal Aguilar J.C."/>
            <person name="Widiez T."/>
            <person name="Wong G.K."/>
            <person name="Wymore A."/>
            <person name="Zhang Y."/>
            <person name="Zimmer A.D."/>
            <person name="Quatrano R.S."/>
            <person name="Mayer K.F.X."/>
            <person name="Goodstein D."/>
            <person name="Casacuberta J.M."/>
            <person name="Vandepoele K."/>
            <person name="Reski R."/>
            <person name="Cuming A.C."/>
            <person name="Tuskan G.A."/>
            <person name="Maumus F."/>
            <person name="Salse J."/>
            <person name="Schmutz J."/>
            <person name="Rensing S.A."/>
        </authorList>
    </citation>
    <scope>NUCLEOTIDE SEQUENCE [LARGE SCALE GENOMIC DNA]</scope>
    <source>
        <strain evidence="9 10">cv. Gransden 2004</strain>
    </source>
</reference>
<feature type="compositionally biased region" description="Low complexity" evidence="6">
    <location>
        <begin position="188"/>
        <end position="203"/>
    </location>
</feature>
<reference evidence="9" key="3">
    <citation type="submission" date="2020-12" db="UniProtKB">
        <authorList>
            <consortium name="EnsemblPlants"/>
        </authorList>
    </citation>
    <scope>IDENTIFICATION</scope>
</reference>
<dbReference type="CDD" id="cd11712">
    <property type="entry name" value="GINS_A_psf2"/>
    <property type="match status" value="1"/>
</dbReference>
<dbReference type="PANTHER" id="PTHR12772">
    <property type="entry name" value="DNA REPLICATION COMPLEX GINS PROTEIN PSF2"/>
    <property type="match status" value="1"/>
</dbReference>
<proteinExistence type="inferred from homology"/>
<comment type="subcellular location">
    <subcellularLocation>
        <location evidence="1 5">Nucleus</location>
    </subcellularLocation>
</comment>
<evidence type="ECO:0000256" key="1">
    <source>
        <dbReference type="ARBA" id="ARBA00004123"/>
    </source>
</evidence>
<dbReference type="InterPro" id="IPR036224">
    <property type="entry name" value="GINS_bundle-like_dom_sf"/>
</dbReference>
<keyword evidence="4 5" id="KW-0539">Nucleus</keyword>
<dbReference type="Proteomes" id="UP000006727">
    <property type="component" value="Chromosome 24"/>
</dbReference>
<dbReference type="PIRSF" id="PIRSF028998">
    <property type="entry name" value="GINS_Psf2_subgr"/>
    <property type="match status" value="1"/>
</dbReference>
<evidence type="ECO:0000313" key="9">
    <source>
        <dbReference type="EnsemblPlants" id="Pp3c24_19790V3.5"/>
    </source>
</evidence>
<reference evidence="9 10" key="1">
    <citation type="journal article" date="2008" name="Science">
        <title>The Physcomitrella genome reveals evolutionary insights into the conquest of land by plants.</title>
        <authorList>
            <person name="Rensing S."/>
            <person name="Lang D."/>
            <person name="Zimmer A."/>
            <person name="Terry A."/>
            <person name="Salamov A."/>
            <person name="Shapiro H."/>
            <person name="Nishiyama T."/>
            <person name="Perroud P.-F."/>
            <person name="Lindquist E."/>
            <person name="Kamisugi Y."/>
            <person name="Tanahashi T."/>
            <person name="Sakakibara K."/>
            <person name="Fujita T."/>
            <person name="Oishi K."/>
            <person name="Shin-I T."/>
            <person name="Kuroki Y."/>
            <person name="Toyoda A."/>
            <person name="Suzuki Y."/>
            <person name="Hashimoto A."/>
            <person name="Yamaguchi K."/>
            <person name="Sugano A."/>
            <person name="Kohara Y."/>
            <person name="Fujiyama A."/>
            <person name="Anterola A."/>
            <person name="Aoki S."/>
            <person name="Ashton N."/>
            <person name="Barbazuk W.B."/>
            <person name="Barker E."/>
            <person name="Bennetzen J."/>
            <person name="Bezanilla M."/>
            <person name="Blankenship R."/>
            <person name="Cho S.H."/>
            <person name="Dutcher S."/>
            <person name="Estelle M."/>
            <person name="Fawcett J.A."/>
            <person name="Gundlach H."/>
            <person name="Hanada K."/>
            <person name="Heyl A."/>
            <person name="Hicks K.A."/>
            <person name="Hugh J."/>
            <person name="Lohr M."/>
            <person name="Mayer K."/>
            <person name="Melkozernov A."/>
            <person name="Murata T."/>
            <person name="Nelson D."/>
            <person name="Pils B."/>
            <person name="Prigge M."/>
            <person name="Reiss B."/>
            <person name="Renner T."/>
            <person name="Rombauts S."/>
            <person name="Rushton P."/>
            <person name="Sanderfoot A."/>
            <person name="Schween G."/>
            <person name="Shiu S.-H."/>
            <person name="Stueber K."/>
            <person name="Theodoulou F.L."/>
            <person name="Tu H."/>
            <person name="Van de Peer Y."/>
            <person name="Verrier P.J."/>
            <person name="Waters E."/>
            <person name="Wood A."/>
            <person name="Yang L."/>
            <person name="Cove D."/>
            <person name="Cuming A."/>
            <person name="Hasebe M."/>
            <person name="Lucas S."/>
            <person name="Mishler D.B."/>
            <person name="Reski R."/>
            <person name="Grigoriev I."/>
            <person name="Quatrano R.S."/>
            <person name="Boore J.L."/>
        </authorList>
    </citation>
    <scope>NUCLEOTIDE SEQUENCE [LARGE SCALE GENOMIC DNA]</scope>
    <source>
        <strain evidence="9 10">cv. Gransden 2004</strain>
    </source>
</reference>
<evidence type="ECO:0000256" key="4">
    <source>
        <dbReference type="ARBA" id="ARBA00023242"/>
    </source>
</evidence>
<dbReference type="SUPFAM" id="SSF160059">
    <property type="entry name" value="PriA/YqbF domain"/>
    <property type="match status" value="1"/>
</dbReference>
<dbReference type="FunFam" id="3.40.5.50:FF:000001">
    <property type="entry name" value="DNA replication complex GINS protein PSF2"/>
    <property type="match status" value="1"/>
</dbReference>
<dbReference type="GO" id="GO:0006260">
    <property type="term" value="P:DNA replication"/>
    <property type="evidence" value="ECO:0007669"/>
    <property type="project" value="UniProtKB-KW"/>
</dbReference>
<evidence type="ECO:0000256" key="6">
    <source>
        <dbReference type="SAM" id="MobiDB-lite"/>
    </source>
</evidence>
<dbReference type="Pfam" id="PF25005">
    <property type="entry name" value="PSF2_N"/>
    <property type="match status" value="1"/>
</dbReference>
<sequence>MAGQGPSEPALFTELEVEFMAEDEPVNIIPNVRMDTLHMICGDYGPFRPQIPITVPLWLGIAMKKRSKCRIQPPGWMSVERLTEVLEMEREAPREFQPLPFHYVEIAKLLLDNAREDFENNYMVQSLLEDIKDVRWDKVEKGLKTLSGRTHAVKLKNLSAMEVNRMRTFTVRALQSFFKHDNDDMMKQTPTDSDSQSTPTSSDRLPRVCSQDFFTRSFDFTFYLCM</sequence>
<gene>
    <name evidence="9" type="primary">LOC112276967</name>
</gene>
<protein>
    <recommendedName>
        <fullName evidence="5">DNA replication complex GINS protein PSF2</fullName>
    </recommendedName>
</protein>
<dbReference type="GO" id="GO:0000727">
    <property type="term" value="P:double-strand break repair via break-induced replication"/>
    <property type="evidence" value="ECO:0000318"/>
    <property type="project" value="GO_Central"/>
</dbReference>
<dbReference type="OMA" id="DSLNCMY"/>
<dbReference type="InterPro" id="IPR021151">
    <property type="entry name" value="GINS_A"/>
</dbReference>
<evidence type="ECO:0000256" key="5">
    <source>
        <dbReference type="PIRNR" id="PIRNR028998"/>
    </source>
</evidence>
<dbReference type="Gramene" id="Pp3c24_19790V3.5">
    <property type="protein sequence ID" value="Pp3c24_19790V3.5"/>
    <property type="gene ID" value="Pp3c24_19790"/>
</dbReference>
<feature type="domain" description="GINS subunit" evidence="7">
    <location>
        <begin position="76"/>
        <end position="171"/>
    </location>
</feature>
<keyword evidence="10" id="KW-1185">Reference proteome</keyword>
<dbReference type="FunCoup" id="A0A7I4CL67">
    <property type="interactions" value="3098"/>
</dbReference>
<dbReference type="InterPro" id="IPR007257">
    <property type="entry name" value="GINS_Psf2"/>
</dbReference>
<comment type="similarity">
    <text evidence="2 5">Belongs to the GINS2/PSF2 family.</text>
</comment>
<feature type="region of interest" description="Disordered" evidence="6">
    <location>
        <begin position="183"/>
        <end position="205"/>
    </location>
</feature>
<keyword evidence="3 5" id="KW-0235">DNA replication</keyword>
<evidence type="ECO:0000313" key="10">
    <source>
        <dbReference type="Proteomes" id="UP000006727"/>
    </source>
</evidence>
<dbReference type="InterPro" id="IPR056784">
    <property type="entry name" value="PSF2_N"/>
</dbReference>
<evidence type="ECO:0000256" key="3">
    <source>
        <dbReference type="ARBA" id="ARBA00022705"/>
    </source>
</evidence>
<dbReference type="InParanoid" id="A0A7I4CL67"/>
<dbReference type="Gene3D" id="1.20.58.1020">
    <property type="match status" value="1"/>
</dbReference>
<dbReference type="SUPFAM" id="SSF158573">
    <property type="entry name" value="GINS helical bundle-like"/>
    <property type="match status" value="1"/>
</dbReference>
<dbReference type="Pfam" id="PF05916">
    <property type="entry name" value="Sld5"/>
    <property type="match status" value="1"/>
</dbReference>
<dbReference type="AlphaFoldDB" id="A0A7I4CL67"/>
<dbReference type="PANTHER" id="PTHR12772:SF0">
    <property type="entry name" value="DNA REPLICATION COMPLEX GINS PROTEIN PSF2"/>
    <property type="match status" value="1"/>
</dbReference>
<feature type="domain" description="DNA replication complex GINS protein PSF2 N-terminal" evidence="8">
    <location>
        <begin position="16"/>
        <end position="72"/>
    </location>
</feature>